<gene>
    <name evidence="1" type="ORF">SAMN05216565_106175</name>
</gene>
<keyword evidence="2" id="KW-1185">Reference proteome</keyword>
<dbReference type="Proteomes" id="UP000199159">
    <property type="component" value="Unassembled WGS sequence"/>
</dbReference>
<dbReference type="OrthoDB" id="2696719at2"/>
<evidence type="ECO:0000313" key="2">
    <source>
        <dbReference type="Proteomes" id="UP000199159"/>
    </source>
</evidence>
<protein>
    <submittedName>
        <fullName evidence="1">Uncharacterized protein</fullName>
    </submittedName>
</protein>
<organism evidence="1 2">
    <name type="scientific">Litchfieldia salsa</name>
    <dbReference type="NCBI Taxonomy" id="930152"/>
    <lineage>
        <taxon>Bacteria</taxon>
        <taxon>Bacillati</taxon>
        <taxon>Bacillota</taxon>
        <taxon>Bacilli</taxon>
        <taxon>Bacillales</taxon>
        <taxon>Bacillaceae</taxon>
        <taxon>Litchfieldia</taxon>
    </lineage>
</organism>
<dbReference type="RefSeq" id="WP_090855209.1">
    <property type="nucleotide sequence ID" value="NZ_FNJU01000006.1"/>
</dbReference>
<reference evidence="2" key="1">
    <citation type="submission" date="2016-10" db="EMBL/GenBank/DDBJ databases">
        <authorList>
            <person name="Varghese N."/>
            <person name="Submissions S."/>
        </authorList>
    </citation>
    <scope>NUCLEOTIDE SEQUENCE [LARGE SCALE GENOMIC DNA]</scope>
    <source>
        <strain evidence="2">IBRC-M10078</strain>
    </source>
</reference>
<dbReference type="AlphaFoldDB" id="A0A1H0VC99"/>
<evidence type="ECO:0000313" key="1">
    <source>
        <dbReference type="EMBL" id="SDP75964.1"/>
    </source>
</evidence>
<name>A0A1H0VC99_9BACI</name>
<sequence>MMNGLSRLVLFVAGLYGIYRYRYRIMNRVLGNPAVRKTFIRMSMSIPFVRNKMMSQAFR</sequence>
<dbReference type="STRING" id="930152.SAMN05216565_106175"/>
<proteinExistence type="predicted"/>
<accession>A0A1H0VC99</accession>
<dbReference type="EMBL" id="FNJU01000006">
    <property type="protein sequence ID" value="SDP75964.1"/>
    <property type="molecule type" value="Genomic_DNA"/>
</dbReference>